<evidence type="ECO:0000259" key="1">
    <source>
        <dbReference type="PROSITE" id="PS50883"/>
    </source>
</evidence>
<dbReference type="PROSITE" id="PS50883">
    <property type="entry name" value="EAL"/>
    <property type="match status" value="1"/>
</dbReference>
<dbReference type="PANTHER" id="PTHR33525">
    <property type="match status" value="1"/>
</dbReference>
<feature type="domain" description="HDOD" evidence="2">
    <location>
        <begin position="209"/>
        <end position="397"/>
    </location>
</feature>
<dbReference type="InterPro" id="IPR013976">
    <property type="entry name" value="HDOD"/>
</dbReference>
<organism evidence="3 4">
    <name type="scientific">Candidatus Desulfobia pelagia</name>
    <dbReference type="NCBI Taxonomy" id="2841692"/>
    <lineage>
        <taxon>Bacteria</taxon>
        <taxon>Pseudomonadati</taxon>
        <taxon>Thermodesulfobacteriota</taxon>
        <taxon>Desulfobulbia</taxon>
        <taxon>Desulfobulbales</taxon>
        <taxon>Desulfobulbaceae</taxon>
        <taxon>Candidatus Desulfobia</taxon>
    </lineage>
</organism>
<dbReference type="InterPro" id="IPR052340">
    <property type="entry name" value="RNase_Y/CdgJ"/>
</dbReference>
<comment type="caution">
    <text evidence="3">The sequence shown here is derived from an EMBL/GenBank/DDBJ whole genome shotgun (WGS) entry which is preliminary data.</text>
</comment>
<dbReference type="SUPFAM" id="SSF109604">
    <property type="entry name" value="HD-domain/PDEase-like"/>
    <property type="match status" value="1"/>
</dbReference>
<accession>A0A8J6NE61</accession>
<dbReference type="InterPro" id="IPR014408">
    <property type="entry name" value="dGMP_Pdiesterase_EAL/HD-GYP"/>
</dbReference>
<feature type="domain" description="EAL" evidence="1">
    <location>
        <begin position="1"/>
        <end position="215"/>
    </location>
</feature>
<dbReference type="PANTHER" id="PTHR33525:SF4">
    <property type="entry name" value="CYCLIC DI-GMP PHOSPHODIESTERASE CDGJ"/>
    <property type="match status" value="1"/>
</dbReference>
<dbReference type="InterPro" id="IPR035919">
    <property type="entry name" value="EAL_sf"/>
</dbReference>
<proteinExistence type="predicted"/>
<dbReference type="EMBL" id="JACNJZ010000155">
    <property type="protein sequence ID" value="MBC8318374.1"/>
    <property type="molecule type" value="Genomic_DNA"/>
</dbReference>
<dbReference type="InterPro" id="IPR001633">
    <property type="entry name" value="EAL_dom"/>
</dbReference>
<sequence>MENEKNSAPSSTIFIARQPIFRSNLQVYGYELLFRSGLSSFFDPSFGGDQATSHVITNSFLLIGIDKMTEQKKAFINFTEDMLLREYPLLFPNKYTVVEVLEDIKVTPEIIAACRTLVKKGYTLALDDFEYSPEMDPLLEIADIVKFDVLAMSMEDLQKEVEIVSRYDVKMLAEKVETNEQFEKTREMGFSLFQGYFFSKPNILQGKDIAGSQLQYLQVLKMIQDDNYDFDKIADLVSQDVSLAYKLLKYVNSAGMQRRVEIKSLQSAVAMVGEVTLRKWLGLIMLSYLAENKPEELLRLSIQRAAFCEQVGAQIADLDFKRSCYTVGMFSLLDVLLDQPMETILKEINLSEDITDTLLGMPTGPLGNVLLLAKAYERGAWKWVARVSEALNVNKDYLPLYFENALDKVSEFYLAS</sequence>
<name>A0A8J6NE61_9BACT</name>
<evidence type="ECO:0000259" key="2">
    <source>
        <dbReference type="PROSITE" id="PS51833"/>
    </source>
</evidence>
<dbReference type="PIRSF" id="PIRSF003180">
    <property type="entry name" value="DiGMPpdiest_YuxH"/>
    <property type="match status" value="1"/>
</dbReference>
<gene>
    <name evidence="3" type="ORF">H8E41_10755</name>
</gene>
<dbReference type="Gene3D" id="1.10.3210.10">
    <property type="entry name" value="Hypothetical protein af1432"/>
    <property type="match status" value="1"/>
</dbReference>
<dbReference type="Proteomes" id="UP000614424">
    <property type="component" value="Unassembled WGS sequence"/>
</dbReference>
<reference evidence="3 4" key="1">
    <citation type="submission" date="2020-08" db="EMBL/GenBank/DDBJ databases">
        <title>Bridging the membrane lipid divide: bacteria of the FCB group superphylum have the potential to synthesize archaeal ether lipids.</title>
        <authorList>
            <person name="Villanueva L."/>
            <person name="Von Meijenfeldt F.A.B."/>
            <person name="Westbye A.B."/>
            <person name="Yadav S."/>
            <person name="Hopmans E.C."/>
            <person name="Dutilh B.E."/>
            <person name="Sinninghe Damste J.S."/>
        </authorList>
    </citation>
    <scope>NUCLEOTIDE SEQUENCE [LARGE SCALE GENOMIC DNA]</scope>
    <source>
        <strain evidence="3">NIOZ-UU47</strain>
    </source>
</reference>
<dbReference type="Pfam" id="PF00563">
    <property type="entry name" value="EAL"/>
    <property type="match status" value="1"/>
</dbReference>
<evidence type="ECO:0000313" key="4">
    <source>
        <dbReference type="Proteomes" id="UP000614424"/>
    </source>
</evidence>
<dbReference type="PROSITE" id="PS51833">
    <property type="entry name" value="HDOD"/>
    <property type="match status" value="1"/>
</dbReference>
<dbReference type="SUPFAM" id="SSF141868">
    <property type="entry name" value="EAL domain-like"/>
    <property type="match status" value="1"/>
</dbReference>
<evidence type="ECO:0000313" key="3">
    <source>
        <dbReference type="EMBL" id="MBC8318374.1"/>
    </source>
</evidence>
<dbReference type="AlphaFoldDB" id="A0A8J6NE61"/>
<protein>
    <submittedName>
        <fullName evidence="3">HDOD domain-containing protein</fullName>
    </submittedName>
</protein>
<dbReference type="Pfam" id="PF08668">
    <property type="entry name" value="HDOD"/>
    <property type="match status" value="1"/>
</dbReference>
<dbReference type="Gene3D" id="3.20.20.450">
    <property type="entry name" value="EAL domain"/>
    <property type="match status" value="1"/>
</dbReference>